<dbReference type="Gene3D" id="3.10.180.10">
    <property type="entry name" value="2,3-Dihydroxybiphenyl 1,2-Dioxygenase, domain 1"/>
    <property type="match status" value="2"/>
</dbReference>
<sequence>MTRIHSLGYVGFQSPNVDEWPRFATDVFGLECSREDSGAVRIRWDDRMYRMRIEPGDEDRLLHLGWETSDRLDFAAVKEDLRARGVEVVDEPAELADARQVTALASFTDPFGVRQELFYGPGHLDRTFRGQRATSSFITGDQGLGHAVLIVPDLEIASRFYQDTLGFKCSDVVDVGMGPMAFLRCNPRHHSLAIWAIPGSLGLNHVMVESTDIDDVGRAYDLALQSDYEISASLGRHAGDEQLSFYTRTPSGFDLEFGADSLVIDDDDAWSMRRIDRRWGNRSEIWGHQFRPLPPQSSVYPYPAEVPA</sequence>
<evidence type="ECO:0000259" key="9">
    <source>
        <dbReference type="PROSITE" id="PS51819"/>
    </source>
</evidence>
<dbReference type="AlphaFoldDB" id="A0A7X0FN14"/>
<dbReference type="PROSITE" id="PS00082">
    <property type="entry name" value="EXTRADIOL_DIOXYGENAS"/>
    <property type="match status" value="1"/>
</dbReference>
<gene>
    <name evidence="10" type="ORF">HD594_000835</name>
</gene>
<dbReference type="PANTHER" id="PTHR21366:SF14">
    <property type="entry name" value="GLYOXALASE DOMAIN-CONTAINING PROTEIN 5"/>
    <property type="match status" value="1"/>
</dbReference>
<dbReference type="InterPro" id="IPR000486">
    <property type="entry name" value="Xdiol_ring_cleave_dOase_1/2"/>
</dbReference>
<evidence type="ECO:0000256" key="1">
    <source>
        <dbReference type="ARBA" id="ARBA00001954"/>
    </source>
</evidence>
<comment type="caution">
    <text evidence="10">The sequence shown here is derived from an EMBL/GenBank/DDBJ whole genome shotgun (WGS) entry which is preliminary data.</text>
</comment>
<evidence type="ECO:0000256" key="2">
    <source>
        <dbReference type="ARBA" id="ARBA00008784"/>
    </source>
</evidence>
<dbReference type="GO" id="GO:0008198">
    <property type="term" value="F:ferrous iron binding"/>
    <property type="evidence" value="ECO:0007669"/>
    <property type="project" value="InterPro"/>
</dbReference>
<feature type="domain" description="VOC" evidence="9">
    <location>
        <begin position="143"/>
        <end position="260"/>
    </location>
</feature>
<comment type="cofactor">
    <cofactor evidence="1 8">
        <name>Fe(2+)</name>
        <dbReference type="ChEBI" id="CHEBI:29033"/>
    </cofactor>
</comment>
<keyword evidence="3" id="KW-0479">Metal-binding</keyword>
<reference evidence="10 11" key="1">
    <citation type="submission" date="2020-08" db="EMBL/GenBank/DDBJ databases">
        <title>Sequencing the genomes of 1000 actinobacteria strains.</title>
        <authorList>
            <person name="Klenk H.-P."/>
        </authorList>
    </citation>
    <scope>NUCLEOTIDE SEQUENCE [LARGE SCALE GENOMIC DNA]</scope>
    <source>
        <strain evidence="10 11">DSM 12511</strain>
    </source>
</reference>
<keyword evidence="7 8" id="KW-0408">Iron</keyword>
<evidence type="ECO:0000256" key="7">
    <source>
        <dbReference type="ARBA" id="ARBA00023004"/>
    </source>
</evidence>
<dbReference type="SUPFAM" id="SSF54593">
    <property type="entry name" value="Glyoxalase/Bleomycin resistance protein/Dihydroxybiphenyl dioxygenase"/>
    <property type="match status" value="1"/>
</dbReference>
<dbReference type="Proteomes" id="UP000537775">
    <property type="component" value="Unassembled WGS sequence"/>
</dbReference>
<evidence type="ECO:0000256" key="8">
    <source>
        <dbReference type="RuleBase" id="RU000683"/>
    </source>
</evidence>
<accession>A0A7X0FN14</accession>
<protein>
    <submittedName>
        <fullName evidence="10">2,3-dihydroxybiphenyl 1,2-dioxygenase</fullName>
    </submittedName>
</protein>
<dbReference type="InterPro" id="IPR037523">
    <property type="entry name" value="VOC_core"/>
</dbReference>
<evidence type="ECO:0000256" key="5">
    <source>
        <dbReference type="ARBA" id="ARBA00022964"/>
    </source>
</evidence>
<feature type="domain" description="VOC" evidence="9">
    <location>
        <begin position="6"/>
        <end position="120"/>
    </location>
</feature>
<dbReference type="CDD" id="cd07252">
    <property type="entry name" value="BphC1-RGP6_N_like"/>
    <property type="match status" value="1"/>
</dbReference>
<dbReference type="PANTHER" id="PTHR21366">
    <property type="entry name" value="GLYOXALASE FAMILY PROTEIN"/>
    <property type="match status" value="1"/>
</dbReference>
<name>A0A7X0FN14_9MICO</name>
<dbReference type="RefSeq" id="WP_184749766.1">
    <property type="nucleotide sequence ID" value="NZ_BAAAJR010000003.1"/>
</dbReference>
<dbReference type="CDD" id="cd07237">
    <property type="entry name" value="BphC1-RGP6_C_like"/>
    <property type="match status" value="1"/>
</dbReference>
<keyword evidence="11" id="KW-1185">Reference proteome</keyword>
<evidence type="ECO:0000313" key="11">
    <source>
        <dbReference type="Proteomes" id="UP000537775"/>
    </source>
</evidence>
<evidence type="ECO:0000256" key="3">
    <source>
        <dbReference type="ARBA" id="ARBA00022723"/>
    </source>
</evidence>
<keyword evidence="6 8" id="KW-0560">Oxidoreductase</keyword>
<evidence type="ECO:0000313" key="10">
    <source>
        <dbReference type="EMBL" id="MBB6390522.1"/>
    </source>
</evidence>
<dbReference type="InterPro" id="IPR029068">
    <property type="entry name" value="Glyas_Bleomycin-R_OHBP_Dase"/>
</dbReference>
<dbReference type="EMBL" id="JACHML010000001">
    <property type="protein sequence ID" value="MBB6390522.1"/>
    <property type="molecule type" value="Genomic_DNA"/>
</dbReference>
<comment type="similarity">
    <text evidence="2 8">Belongs to the extradiol ring-cleavage dioxygenase family.</text>
</comment>
<keyword evidence="5 8" id="KW-0223">Dioxygenase</keyword>
<evidence type="ECO:0000256" key="6">
    <source>
        <dbReference type="ARBA" id="ARBA00023002"/>
    </source>
</evidence>
<evidence type="ECO:0000256" key="4">
    <source>
        <dbReference type="ARBA" id="ARBA00022797"/>
    </source>
</evidence>
<proteinExistence type="inferred from homology"/>
<dbReference type="InterPro" id="IPR004360">
    <property type="entry name" value="Glyas_Fos-R_dOase_dom"/>
</dbReference>
<dbReference type="Pfam" id="PF22632">
    <property type="entry name" value="BphC_D1"/>
    <property type="match status" value="1"/>
</dbReference>
<dbReference type="PROSITE" id="PS51819">
    <property type="entry name" value="VOC"/>
    <property type="match status" value="2"/>
</dbReference>
<dbReference type="Pfam" id="PF00903">
    <property type="entry name" value="Glyoxalase"/>
    <property type="match status" value="1"/>
</dbReference>
<dbReference type="GO" id="GO:0051213">
    <property type="term" value="F:dioxygenase activity"/>
    <property type="evidence" value="ECO:0007669"/>
    <property type="project" value="UniProtKB-KW"/>
</dbReference>
<organism evidence="10 11">
    <name type="scientific">Microbacterium thalassium</name>
    <dbReference type="NCBI Taxonomy" id="362649"/>
    <lineage>
        <taxon>Bacteria</taxon>
        <taxon>Bacillati</taxon>
        <taxon>Actinomycetota</taxon>
        <taxon>Actinomycetes</taxon>
        <taxon>Micrococcales</taxon>
        <taxon>Microbacteriaceae</taxon>
        <taxon>Microbacterium</taxon>
    </lineage>
</organism>
<keyword evidence="4 8" id="KW-0058">Aromatic hydrocarbons catabolism</keyword>
<dbReference type="InterPro" id="IPR050383">
    <property type="entry name" value="GlyoxalaseI/FosfomycinResist"/>
</dbReference>